<feature type="domain" description="FMN-dependent dehydrogenase" evidence="18">
    <location>
        <begin position="639"/>
        <end position="800"/>
    </location>
</feature>
<comment type="caution">
    <text evidence="15">Lacks conserved residue(s) required for the propagation of feature annotation.</text>
</comment>
<evidence type="ECO:0000256" key="5">
    <source>
        <dbReference type="ARBA" id="ARBA00022679"/>
    </source>
</evidence>
<comment type="subcellular location">
    <subcellularLocation>
        <location evidence="15">Cytoplasm</location>
    </subcellularLocation>
</comment>
<comment type="function">
    <text evidence="15">Involved in the biosynthesis of isoprenoids. Catalyzes the 1,3-allylic rearrangement of the homoallylic substrate isopentenyl (IPP) to its allylic isomer, dimethylallyl diphosphate (DMAPP).</text>
</comment>
<dbReference type="EMBL" id="PDCG01000003">
    <property type="protein sequence ID" value="RBP97911.1"/>
    <property type="molecule type" value="Genomic_DNA"/>
</dbReference>
<sequence length="826" mass="86951">MSTRSYESRDSFRPNGGKGGRRLVSQAQAPGKLYLAGEYAVVETGHPALLVAVDRFLTVRVFDAESARTPASASVTATSDTGSDWQTGRIESLQHPQASTGWHRERGVLTADTPSSESAYLLAAITTVEALAAQQGMAMRCFDLEVSSDLDAQSGHKYGLGSSAAVCVATVSALLDFYGLVLEPLETYKLVYLASGRAQNLGSGGDLAASFYGGCIRFCSPDRAWVREALEGGVPISQLISKPWPGLSISRIKAFDVFSPLRLLVGWTGSPASTPSLVAQVREGSGQGNETTYQEFLAQSDAAVDSLAQALSQADMILVTEAMAQARSLLRSLSTLTDTPIETPALQVLVESALVAGAAAKSSGAGGGDCGIAIIGPEASDRRGWQSSGPQASLEAQAQAIGQSWTRQGIKPLGLNVVMPLAEVEVWPLVNGVDDGTADSSGSPQADTSGAGQTEGHVVSEAVADSLLAPGSADDNPDSRRKNDHIRLALDQQAHYKPNGFDDLRFVHHSLAAVDPSQVDLSTSVCGADWHVPIYINAMTGGSAQAARINVGLARAAQATGIAMATGSQHAAIRHPQLTSTFTPIRQELTGFIFANVGPTVTPAQARQAVEMLDADALQIHVNPVQEMVMPEGDREFNSWIDRIGQIAQESPVPVVVKEVGFGLSRKTLELLASVGIHTVDLSGRGGTDFAQIENQRRERRDYWYMGGWGQSTALCLLDAGYPTPAGPAILASGGVRSPLDVVKALALGAQAVGVSGHFLRTFTQEGEGGLVVEIRNWIDQIRALMALLGASAVTNLSRTDLLVLGQTGQEARLLGVDLEALARRA</sequence>
<dbReference type="PANTHER" id="PTHR43665:SF1">
    <property type="entry name" value="ISOPENTENYL-DIPHOSPHATE DELTA-ISOMERASE"/>
    <property type="match status" value="1"/>
</dbReference>
<feature type="compositionally biased region" description="Basic and acidic residues" evidence="16">
    <location>
        <begin position="1"/>
        <end position="12"/>
    </location>
</feature>
<dbReference type="GO" id="GO:0016301">
    <property type="term" value="F:kinase activity"/>
    <property type="evidence" value="ECO:0007669"/>
    <property type="project" value="UniProtKB-KW"/>
</dbReference>
<dbReference type="NCBIfam" id="TIGR02151">
    <property type="entry name" value="IPP_isom_2"/>
    <property type="match status" value="1"/>
</dbReference>
<evidence type="ECO:0000256" key="6">
    <source>
        <dbReference type="ARBA" id="ARBA00022723"/>
    </source>
</evidence>
<evidence type="ECO:0000256" key="13">
    <source>
        <dbReference type="ARBA" id="ARBA00023235"/>
    </source>
</evidence>
<keyword evidence="10 15" id="KW-0460">Magnesium</keyword>
<dbReference type="GO" id="GO:0016491">
    <property type="term" value="F:oxidoreductase activity"/>
    <property type="evidence" value="ECO:0007669"/>
    <property type="project" value="InterPro"/>
</dbReference>
<comment type="cofactor">
    <cofactor evidence="1 15">
        <name>FMN</name>
        <dbReference type="ChEBI" id="CHEBI:58210"/>
    </cofactor>
</comment>
<feature type="binding site" evidence="15">
    <location>
        <begin position="538"/>
        <end position="540"/>
    </location>
    <ligand>
        <name>FMN</name>
        <dbReference type="ChEBI" id="CHEBI:58210"/>
    </ligand>
</feature>
<comment type="caution">
    <text evidence="20">The sequence shown here is derived from an EMBL/GenBank/DDBJ whole genome shotgun (WGS) entry which is preliminary data.</text>
</comment>
<feature type="domain" description="FMN-dependent dehydrogenase" evidence="18">
    <location>
        <begin position="498"/>
        <end position="569"/>
    </location>
</feature>
<comment type="similarity">
    <text evidence="15">Belongs to the IPP isomerase type 2 family.</text>
</comment>
<feature type="binding site" evidence="15">
    <location>
        <position position="683"/>
    </location>
    <ligand>
        <name>FMN</name>
        <dbReference type="ChEBI" id="CHEBI:58210"/>
    </ligand>
</feature>
<keyword evidence="7" id="KW-0547">Nucleotide-binding</keyword>
<dbReference type="Gene3D" id="3.30.70.890">
    <property type="entry name" value="GHMP kinase, C-terminal domain"/>
    <property type="match status" value="1"/>
</dbReference>
<feature type="binding site" evidence="15">
    <location>
        <position position="596"/>
    </location>
    <ligand>
        <name>FMN</name>
        <dbReference type="ChEBI" id="CHEBI:58210"/>
    </ligand>
</feature>
<dbReference type="GO" id="GO:0010181">
    <property type="term" value="F:FMN binding"/>
    <property type="evidence" value="ECO:0007669"/>
    <property type="project" value="UniProtKB-UniRule"/>
</dbReference>
<evidence type="ECO:0000256" key="8">
    <source>
        <dbReference type="ARBA" id="ARBA00022777"/>
    </source>
</evidence>
<evidence type="ECO:0000256" key="16">
    <source>
        <dbReference type="SAM" id="MobiDB-lite"/>
    </source>
</evidence>
<feature type="binding site" evidence="15">
    <location>
        <position position="568"/>
    </location>
    <ligand>
        <name>FMN</name>
        <dbReference type="ChEBI" id="CHEBI:58210"/>
    </ligand>
</feature>
<dbReference type="PANTHER" id="PTHR43665">
    <property type="entry name" value="ISOPENTENYL-DIPHOSPHATE DELTA-ISOMERASE"/>
    <property type="match status" value="1"/>
</dbReference>
<dbReference type="Pfam" id="PF00288">
    <property type="entry name" value="GHMP_kinases_N"/>
    <property type="match status" value="1"/>
</dbReference>
<dbReference type="InterPro" id="IPR006204">
    <property type="entry name" value="GHMP_kinase_N_dom"/>
</dbReference>
<evidence type="ECO:0000313" key="21">
    <source>
        <dbReference type="Proteomes" id="UP000252530"/>
    </source>
</evidence>
<dbReference type="InterPro" id="IPR013750">
    <property type="entry name" value="GHMP_kinase_C_dom"/>
</dbReference>
<evidence type="ECO:0000313" key="20">
    <source>
        <dbReference type="EMBL" id="RBP97911.1"/>
    </source>
</evidence>
<evidence type="ECO:0000259" key="18">
    <source>
        <dbReference type="Pfam" id="PF01070"/>
    </source>
</evidence>
<evidence type="ECO:0000256" key="9">
    <source>
        <dbReference type="ARBA" id="ARBA00022840"/>
    </source>
</evidence>
<evidence type="ECO:0000256" key="1">
    <source>
        <dbReference type="ARBA" id="ARBA00001917"/>
    </source>
</evidence>
<feature type="domain" description="GHMP kinase C-terminal" evidence="19">
    <location>
        <begin position="310"/>
        <end position="379"/>
    </location>
</feature>
<dbReference type="Pfam" id="PF08544">
    <property type="entry name" value="GHMP_kinases_C"/>
    <property type="match status" value="1"/>
</dbReference>
<keyword evidence="11 15" id="KW-0521">NADP</keyword>
<dbReference type="InterPro" id="IPR020568">
    <property type="entry name" value="Ribosomal_Su5_D2-typ_SF"/>
</dbReference>
<dbReference type="GO" id="GO:0005737">
    <property type="term" value="C:cytoplasm"/>
    <property type="evidence" value="ECO:0007669"/>
    <property type="project" value="UniProtKB-SubCell"/>
</dbReference>
<keyword evidence="21" id="KW-1185">Reference proteome</keyword>
<keyword evidence="9" id="KW-0067">ATP-binding</keyword>
<dbReference type="EC" id="5.3.3.2" evidence="15"/>
<feature type="binding site" evidence="15">
    <location>
        <begin position="568"/>
        <end position="570"/>
    </location>
    <ligand>
        <name>substrate</name>
    </ligand>
</feature>
<evidence type="ECO:0000256" key="2">
    <source>
        <dbReference type="ARBA" id="ARBA00022490"/>
    </source>
</evidence>
<dbReference type="GO" id="GO:0070402">
    <property type="term" value="F:NADPH binding"/>
    <property type="evidence" value="ECO:0007669"/>
    <property type="project" value="UniProtKB-UniRule"/>
</dbReference>
<dbReference type="PRINTS" id="PR00959">
    <property type="entry name" value="MEVGALKINASE"/>
</dbReference>
<feature type="binding site" evidence="15">
    <location>
        <position position="626"/>
    </location>
    <ligand>
        <name>substrate</name>
    </ligand>
</feature>
<feature type="domain" description="GHMP kinase N-terminal" evidence="17">
    <location>
        <begin position="127"/>
        <end position="214"/>
    </location>
</feature>
<dbReference type="SUPFAM" id="SSF51395">
    <property type="entry name" value="FMN-linked oxidoreductases"/>
    <property type="match status" value="1"/>
</dbReference>
<dbReference type="GO" id="GO:0000287">
    <property type="term" value="F:magnesium ion binding"/>
    <property type="evidence" value="ECO:0007669"/>
    <property type="project" value="UniProtKB-UniRule"/>
</dbReference>
<feature type="binding site" evidence="15">
    <location>
        <begin position="481"/>
        <end position="482"/>
    </location>
    <ligand>
        <name>substrate</name>
    </ligand>
</feature>
<dbReference type="Gene3D" id="3.20.20.70">
    <property type="entry name" value="Aldolase class I"/>
    <property type="match status" value="1"/>
</dbReference>
<comment type="cofactor">
    <cofactor evidence="15">
        <name>Mg(2+)</name>
        <dbReference type="ChEBI" id="CHEBI:18420"/>
    </cofactor>
</comment>
<organism evidence="20 21">
    <name type="scientific">Bifidobacterium aemilianum</name>
    <dbReference type="NCBI Taxonomy" id="2493120"/>
    <lineage>
        <taxon>Bacteria</taxon>
        <taxon>Bacillati</taxon>
        <taxon>Actinomycetota</taxon>
        <taxon>Actinomycetes</taxon>
        <taxon>Bifidobacteriales</taxon>
        <taxon>Bifidobacteriaceae</taxon>
        <taxon>Bifidobacterium</taxon>
    </lineage>
</organism>
<feature type="binding site" evidence="15">
    <location>
        <begin position="756"/>
        <end position="757"/>
    </location>
    <ligand>
        <name>FMN</name>
        <dbReference type="ChEBI" id="CHEBI:58210"/>
    </ligand>
</feature>
<keyword evidence="4 15" id="KW-0288">FMN</keyword>
<dbReference type="OrthoDB" id="9795032at2"/>
<dbReference type="InterPro" id="IPR005917">
    <property type="entry name" value="Pmev_kinase_bact"/>
</dbReference>
<name>A0A366KB78_9BIFI</name>
<feature type="compositionally biased region" description="Polar residues" evidence="16">
    <location>
        <begin position="438"/>
        <end position="452"/>
    </location>
</feature>
<comment type="catalytic activity">
    <reaction evidence="15">
        <text>isopentenyl diphosphate = dimethylallyl diphosphate</text>
        <dbReference type="Rhea" id="RHEA:23284"/>
        <dbReference type="ChEBI" id="CHEBI:57623"/>
        <dbReference type="ChEBI" id="CHEBI:128769"/>
        <dbReference type="EC" id="5.3.3.2"/>
    </reaction>
</comment>
<dbReference type="GO" id="GO:0005524">
    <property type="term" value="F:ATP binding"/>
    <property type="evidence" value="ECO:0007669"/>
    <property type="project" value="UniProtKB-KW"/>
</dbReference>
<keyword evidence="8" id="KW-0418">Kinase</keyword>
<keyword evidence="3 15" id="KW-0285">Flavoprotein</keyword>
<feature type="binding site" evidence="15">
    <location>
        <position position="627"/>
    </location>
    <ligand>
        <name>Mg(2+)</name>
        <dbReference type="ChEBI" id="CHEBI:18420"/>
    </ligand>
</feature>
<evidence type="ECO:0000256" key="3">
    <source>
        <dbReference type="ARBA" id="ARBA00022630"/>
    </source>
</evidence>
<keyword evidence="5" id="KW-0808">Transferase</keyword>
<dbReference type="RefSeq" id="WP_113860160.1">
    <property type="nucleotide sequence ID" value="NZ_PDCG01000003.1"/>
</dbReference>
<dbReference type="InterPro" id="IPR036554">
    <property type="entry name" value="GHMP_kinase_C_sf"/>
</dbReference>
<dbReference type="GO" id="GO:0004452">
    <property type="term" value="F:isopentenyl-diphosphate delta-isomerase activity"/>
    <property type="evidence" value="ECO:0007669"/>
    <property type="project" value="UniProtKB-UniRule"/>
</dbReference>
<evidence type="ECO:0000259" key="17">
    <source>
        <dbReference type="Pfam" id="PF00288"/>
    </source>
</evidence>
<evidence type="ECO:0000256" key="7">
    <source>
        <dbReference type="ARBA" id="ARBA00022741"/>
    </source>
</evidence>
<keyword evidence="12 15" id="KW-0414">Isoprene biosynthesis</keyword>
<dbReference type="Pfam" id="PF01070">
    <property type="entry name" value="FMN_dh"/>
    <property type="match status" value="2"/>
</dbReference>
<dbReference type="CDD" id="cd02811">
    <property type="entry name" value="IDI-2_FMN"/>
    <property type="match status" value="1"/>
</dbReference>
<feature type="binding site" evidence="15">
    <location>
        <begin position="735"/>
        <end position="737"/>
    </location>
    <ligand>
        <name>FMN</name>
        <dbReference type="ChEBI" id="CHEBI:58210"/>
    </ligand>
</feature>
<dbReference type="NCBIfam" id="TIGR01220">
    <property type="entry name" value="Pmev_kin_Gr_pos"/>
    <property type="match status" value="1"/>
</dbReference>
<reference evidence="20 21" key="1">
    <citation type="submission" date="2017-10" db="EMBL/GenBank/DDBJ databases">
        <title>Bifidobacterium xylocopum sp. nov. and Bifidobacterium aemilianum sp. nov., from the carpenter bee (Xylocopa violacea) digestive tract.</title>
        <authorList>
            <person name="Alberoni D."/>
            <person name="Baffoni L."/>
            <person name="Di Gioia D."/>
            <person name="Gaggia F."/>
            <person name="Biavati B."/>
        </authorList>
    </citation>
    <scope>NUCLEOTIDE SEQUENCE [LARGE SCALE GENOMIC DNA]</scope>
    <source>
        <strain evidence="20 21">XV10</strain>
    </source>
</reference>
<evidence type="ECO:0000256" key="11">
    <source>
        <dbReference type="ARBA" id="ARBA00022857"/>
    </source>
</evidence>
<evidence type="ECO:0000256" key="14">
    <source>
        <dbReference type="ARBA" id="ARBA00025810"/>
    </source>
</evidence>
<dbReference type="SUPFAM" id="SSF54211">
    <property type="entry name" value="Ribosomal protein S5 domain 2-like"/>
    <property type="match status" value="1"/>
</dbReference>
<dbReference type="Gene3D" id="3.30.230.10">
    <property type="match status" value="1"/>
</dbReference>
<dbReference type="InterPro" id="IPR014721">
    <property type="entry name" value="Ribsml_uS5_D2-typ_fold_subgr"/>
</dbReference>
<protein>
    <recommendedName>
        <fullName evidence="15">Isopentenyl-diphosphate delta-isomerase</fullName>
        <shortName evidence="15">IPP isomerase</shortName>
        <ecNumber evidence="15">5.3.3.2</ecNumber>
    </recommendedName>
    <alternativeName>
        <fullName evidence="15">Isopentenyl diphosphate:dimethylallyl diphosphate isomerase</fullName>
    </alternativeName>
    <alternativeName>
        <fullName evidence="15">Isopentenyl pyrophosphate isomerase</fullName>
    </alternativeName>
    <alternativeName>
        <fullName evidence="15">Type 2 isopentenyl diphosphate isomerase</fullName>
        <shortName evidence="15">IDI-2</shortName>
    </alternativeName>
</protein>
<dbReference type="SUPFAM" id="SSF55060">
    <property type="entry name" value="GHMP Kinase, C-terminal domain"/>
    <property type="match status" value="1"/>
</dbReference>
<dbReference type="GO" id="GO:0008299">
    <property type="term" value="P:isoprenoid biosynthetic process"/>
    <property type="evidence" value="ECO:0007669"/>
    <property type="project" value="UniProtKB-UniRule"/>
</dbReference>
<dbReference type="HAMAP" id="MF_00354">
    <property type="entry name" value="Idi_2"/>
    <property type="match status" value="1"/>
</dbReference>
<evidence type="ECO:0000256" key="12">
    <source>
        <dbReference type="ARBA" id="ARBA00023229"/>
    </source>
</evidence>
<feature type="region of interest" description="Disordered" evidence="16">
    <location>
        <begin position="433"/>
        <end position="455"/>
    </location>
</feature>
<evidence type="ECO:0000256" key="4">
    <source>
        <dbReference type="ARBA" id="ARBA00022643"/>
    </source>
</evidence>
<gene>
    <name evidence="15" type="primary">fni</name>
    <name evidence="20" type="ORF">CRD60_04855</name>
</gene>
<dbReference type="InterPro" id="IPR000262">
    <property type="entry name" value="FMN-dep_DH"/>
</dbReference>
<feature type="binding site" evidence="15">
    <location>
        <position position="688"/>
    </location>
    <ligand>
        <name>FMN</name>
        <dbReference type="ChEBI" id="CHEBI:58210"/>
    </ligand>
</feature>
<comment type="cofactor">
    <cofactor evidence="15">
        <name>NADPH</name>
        <dbReference type="ChEBI" id="CHEBI:57783"/>
    </cofactor>
</comment>
<proteinExistence type="inferred from homology"/>
<evidence type="ECO:0000256" key="10">
    <source>
        <dbReference type="ARBA" id="ARBA00022842"/>
    </source>
</evidence>
<keyword evidence="6 15" id="KW-0479">Metal-binding</keyword>
<feature type="region of interest" description="Disordered" evidence="16">
    <location>
        <begin position="1"/>
        <end position="23"/>
    </location>
</feature>
<dbReference type="AlphaFoldDB" id="A0A366KB78"/>
<feature type="binding site" evidence="15">
    <location>
        <position position="658"/>
    </location>
    <ligand>
        <name>FMN</name>
        <dbReference type="ChEBI" id="CHEBI:58210"/>
    </ligand>
</feature>
<comment type="subunit">
    <text evidence="14 15">Homooctamer. Dimer of tetramers.</text>
</comment>
<evidence type="ECO:0000259" key="19">
    <source>
        <dbReference type="Pfam" id="PF08544"/>
    </source>
</evidence>
<keyword evidence="2 15" id="KW-0963">Cytoplasm</keyword>
<dbReference type="InterPro" id="IPR011179">
    <property type="entry name" value="IPdP_isomerase"/>
</dbReference>
<evidence type="ECO:0000256" key="15">
    <source>
        <dbReference type="HAMAP-Rule" id="MF_00354"/>
    </source>
</evidence>
<dbReference type="Proteomes" id="UP000252530">
    <property type="component" value="Unassembled WGS sequence"/>
</dbReference>
<dbReference type="InterPro" id="IPR013785">
    <property type="entry name" value="Aldolase_TIM"/>
</dbReference>
<accession>A0A366KB78</accession>
<keyword evidence="13 15" id="KW-0413">Isomerase</keyword>